<proteinExistence type="inferred from homology"/>
<comment type="similarity">
    <text evidence="2">Belongs to the VTI1 family.</text>
</comment>
<dbReference type="CDD" id="cd15862">
    <property type="entry name" value="SNARE_Vti1"/>
    <property type="match status" value="1"/>
</dbReference>
<evidence type="ECO:0000256" key="6">
    <source>
        <dbReference type="ARBA" id="ARBA00022989"/>
    </source>
</evidence>
<evidence type="ECO:0000256" key="5">
    <source>
        <dbReference type="ARBA" id="ARBA00022927"/>
    </source>
</evidence>
<dbReference type="OrthoDB" id="430637at2759"/>
<keyword evidence="3" id="KW-0813">Transport</keyword>
<keyword evidence="10" id="KW-1185">Reference proteome</keyword>
<name>A0A5M6BPX0_9TREE</name>
<evidence type="ECO:0000256" key="7">
    <source>
        <dbReference type="ARBA" id="ARBA00023054"/>
    </source>
</evidence>
<dbReference type="GO" id="GO:0042147">
    <property type="term" value="P:retrograde transport, endosome to Golgi"/>
    <property type="evidence" value="ECO:0007669"/>
    <property type="project" value="TreeGrafter"/>
</dbReference>
<evidence type="ECO:0000313" key="10">
    <source>
        <dbReference type="Proteomes" id="UP000322225"/>
    </source>
</evidence>
<dbReference type="FunFam" id="1.20.5.110:FF:000002">
    <property type="entry name" value="Vesicle transport through interaction with t-SNAREsB"/>
    <property type="match status" value="1"/>
</dbReference>
<keyword evidence="4" id="KW-0812">Transmembrane</keyword>
<dbReference type="AlphaFoldDB" id="A0A5M6BPX0"/>
<keyword evidence="7" id="KW-0175">Coiled coil</keyword>
<dbReference type="EMBL" id="CP144058">
    <property type="protein sequence ID" value="WWD20331.1"/>
    <property type="molecule type" value="Genomic_DNA"/>
</dbReference>
<dbReference type="GO" id="GO:0006891">
    <property type="term" value="P:intra-Golgi vesicle-mediated transport"/>
    <property type="evidence" value="ECO:0007669"/>
    <property type="project" value="TreeGrafter"/>
</dbReference>
<dbReference type="GO" id="GO:0005484">
    <property type="term" value="F:SNAP receptor activity"/>
    <property type="evidence" value="ECO:0007669"/>
    <property type="project" value="TreeGrafter"/>
</dbReference>
<dbReference type="Gene3D" id="1.20.58.400">
    <property type="entry name" value="t-snare proteins"/>
    <property type="match status" value="1"/>
</dbReference>
<dbReference type="PANTHER" id="PTHR21230">
    <property type="entry name" value="VESICLE TRANSPORT V-SNARE PROTEIN VTI1-RELATED"/>
    <property type="match status" value="1"/>
</dbReference>
<evidence type="ECO:0000256" key="8">
    <source>
        <dbReference type="ARBA" id="ARBA00023136"/>
    </source>
</evidence>
<dbReference type="InterPro" id="IPR007705">
    <property type="entry name" value="Vesicle_trsprt_v-SNARE_N"/>
</dbReference>
<dbReference type="GO" id="GO:0048280">
    <property type="term" value="P:vesicle fusion with Golgi apparatus"/>
    <property type="evidence" value="ECO:0007669"/>
    <property type="project" value="TreeGrafter"/>
</dbReference>
<keyword evidence="8" id="KW-0472">Membrane</keyword>
<dbReference type="Pfam" id="PF12352">
    <property type="entry name" value="V-SNARE_C"/>
    <property type="match status" value="1"/>
</dbReference>
<keyword evidence="5" id="KW-0653">Protein transport</keyword>
<evidence type="ECO:0000313" key="9">
    <source>
        <dbReference type="EMBL" id="WWD20331.1"/>
    </source>
</evidence>
<dbReference type="GO" id="GO:0005829">
    <property type="term" value="C:cytosol"/>
    <property type="evidence" value="ECO:0007669"/>
    <property type="project" value="GOC"/>
</dbReference>
<organism evidence="9 10">
    <name type="scientific">Kwoniella shandongensis</name>
    <dbReference type="NCBI Taxonomy" id="1734106"/>
    <lineage>
        <taxon>Eukaryota</taxon>
        <taxon>Fungi</taxon>
        <taxon>Dikarya</taxon>
        <taxon>Basidiomycota</taxon>
        <taxon>Agaricomycotina</taxon>
        <taxon>Tremellomycetes</taxon>
        <taxon>Tremellales</taxon>
        <taxon>Cryptococcaceae</taxon>
        <taxon>Kwoniella</taxon>
    </lineage>
</organism>
<gene>
    <name evidence="9" type="ORF">CI109_104807</name>
</gene>
<dbReference type="SUPFAM" id="SSF47661">
    <property type="entry name" value="t-snare proteins"/>
    <property type="match status" value="1"/>
</dbReference>
<accession>A0A5M6BPX0</accession>
<evidence type="ECO:0000256" key="3">
    <source>
        <dbReference type="ARBA" id="ARBA00022448"/>
    </source>
</evidence>
<dbReference type="GO" id="GO:0031902">
    <property type="term" value="C:late endosome membrane"/>
    <property type="evidence" value="ECO:0007669"/>
    <property type="project" value="TreeGrafter"/>
</dbReference>
<dbReference type="GO" id="GO:0006896">
    <property type="term" value="P:Golgi to vacuole transport"/>
    <property type="evidence" value="ECO:0007669"/>
    <property type="project" value="TreeGrafter"/>
</dbReference>
<evidence type="ECO:0000256" key="1">
    <source>
        <dbReference type="ARBA" id="ARBA00004211"/>
    </source>
</evidence>
<dbReference type="InterPro" id="IPR010989">
    <property type="entry name" value="SNARE"/>
</dbReference>
<dbReference type="SMART" id="SM00397">
    <property type="entry name" value="t_SNARE"/>
    <property type="match status" value="1"/>
</dbReference>
<dbReference type="Gene3D" id="1.20.5.110">
    <property type="match status" value="1"/>
</dbReference>
<evidence type="ECO:0000256" key="2">
    <source>
        <dbReference type="ARBA" id="ARBA00006108"/>
    </source>
</evidence>
<dbReference type="GO" id="GO:0006886">
    <property type="term" value="P:intracellular protein transport"/>
    <property type="evidence" value="ECO:0007669"/>
    <property type="project" value="InterPro"/>
</dbReference>
<dbReference type="GO" id="GO:0012507">
    <property type="term" value="C:ER to Golgi transport vesicle membrane"/>
    <property type="evidence" value="ECO:0007669"/>
    <property type="project" value="TreeGrafter"/>
</dbReference>
<keyword evidence="6" id="KW-1133">Transmembrane helix</keyword>
<dbReference type="PANTHER" id="PTHR21230:SF26">
    <property type="entry name" value="VESICLE TRANSPORT THROUGH INTERACTION WITH T-SNARES HOMOLOG 1A"/>
    <property type="match status" value="1"/>
</dbReference>
<dbReference type="GO" id="GO:0005789">
    <property type="term" value="C:endoplasmic reticulum membrane"/>
    <property type="evidence" value="ECO:0007669"/>
    <property type="project" value="TreeGrafter"/>
</dbReference>
<dbReference type="GO" id="GO:0000149">
    <property type="term" value="F:SNARE binding"/>
    <property type="evidence" value="ECO:0007669"/>
    <property type="project" value="TreeGrafter"/>
</dbReference>
<dbReference type="GO" id="GO:0031201">
    <property type="term" value="C:SNARE complex"/>
    <property type="evidence" value="ECO:0007669"/>
    <property type="project" value="TreeGrafter"/>
</dbReference>
<sequence length="230" mass="25939">MDNSPTALFENYDEDFKQLLASLKSKLEGDVKSLKGEQRKAALKRVSEELDEAEEIVAQMEVELPSMPVSIRQTYQGRLASSKSGLEKVKKTIRDIRQDSQRSDLLSGPGGFPNPDDPYTDEDPSAYSTRTRLLQGTETLNDGTRRLENAHRIALETEDVGGEILRNLRGQREQIEHTRDTLVQADSSIDRAAGTLKKMIFKMYQQKFLSAAIIAVLVILIIIVLWSKFR</sequence>
<dbReference type="GO" id="GO:0005794">
    <property type="term" value="C:Golgi apparatus"/>
    <property type="evidence" value="ECO:0007669"/>
    <property type="project" value="TreeGrafter"/>
</dbReference>
<dbReference type="GO" id="GO:0016236">
    <property type="term" value="P:macroautophagy"/>
    <property type="evidence" value="ECO:0007669"/>
    <property type="project" value="TreeGrafter"/>
</dbReference>
<dbReference type="RefSeq" id="XP_031857731.1">
    <property type="nucleotide sequence ID" value="XM_032008010.1"/>
</dbReference>
<dbReference type="Pfam" id="PF05008">
    <property type="entry name" value="V-SNARE"/>
    <property type="match status" value="1"/>
</dbReference>
<reference evidence="9" key="2">
    <citation type="submission" date="2024-01" db="EMBL/GenBank/DDBJ databases">
        <title>Comparative genomics of Cryptococcus and Kwoniella reveals pathogenesis evolution and contrasting modes of karyotype evolution via chromosome fusion or intercentromeric recombination.</title>
        <authorList>
            <person name="Coelho M.A."/>
            <person name="David-Palma M."/>
            <person name="Shea T."/>
            <person name="Bowers K."/>
            <person name="McGinley-Smith S."/>
            <person name="Mohammad A.W."/>
            <person name="Gnirke A."/>
            <person name="Yurkov A.M."/>
            <person name="Nowrousian M."/>
            <person name="Sun S."/>
            <person name="Cuomo C.A."/>
            <person name="Heitman J."/>
        </authorList>
    </citation>
    <scope>NUCLEOTIDE SEQUENCE</scope>
    <source>
        <strain evidence="9">CBS 12478</strain>
    </source>
</reference>
<dbReference type="GeneID" id="43592182"/>
<evidence type="ECO:0000256" key="4">
    <source>
        <dbReference type="ARBA" id="ARBA00022692"/>
    </source>
</evidence>
<comment type="subcellular location">
    <subcellularLocation>
        <location evidence="1">Membrane</location>
        <topology evidence="1">Single-pass type IV membrane protein</topology>
    </subcellularLocation>
</comment>
<reference evidence="9" key="1">
    <citation type="submission" date="2017-08" db="EMBL/GenBank/DDBJ databases">
        <authorList>
            <person name="Cuomo C."/>
            <person name="Billmyre B."/>
            <person name="Heitman J."/>
        </authorList>
    </citation>
    <scope>NUCLEOTIDE SEQUENCE</scope>
    <source>
        <strain evidence="9">CBS 12478</strain>
    </source>
</reference>
<dbReference type="InterPro" id="IPR000727">
    <property type="entry name" value="T_SNARE_dom"/>
</dbReference>
<dbReference type="KEGG" id="ksn:43592182"/>
<protein>
    <submittedName>
        <fullName evidence="9">Uncharacterized protein</fullName>
    </submittedName>
</protein>
<dbReference type="InterPro" id="IPR038407">
    <property type="entry name" value="v-SNARE_N_sf"/>
</dbReference>
<dbReference type="SUPFAM" id="SSF58038">
    <property type="entry name" value="SNARE fusion complex"/>
    <property type="match status" value="1"/>
</dbReference>
<dbReference type="Proteomes" id="UP000322225">
    <property type="component" value="Chromosome 8"/>
</dbReference>